<evidence type="ECO:0000256" key="3">
    <source>
        <dbReference type="ARBA" id="ARBA00023125"/>
    </source>
</evidence>
<dbReference type="Pfam" id="PF22022">
    <property type="entry name" value="Phage_int_M"/>
    <property type="match status" value="1"/>
</dbReference>
<dbReference type="Pfam" id="PF13356">
    <property type="entry name" value="Arm-DNA-bind_3"/>
    <property type="match status" value="1"/>
</dbReference>
<comment type="similarity">
    <text evidence="1">Belongs to the 'phage' integrase family.</text>
</comment>
<dbReference type="Gene3D" id="1.10.443.10">
    <property type="entry name" value="Intergrase catalytic core"/>
    <property type="match status" value="1"/>
</dbReference>
<evidence type="ECO:0000256" key="2">
    <source>
        <dbReference type="ARBA" id="ARBA00022908"/>
    </source>
</evidence>
<dbReference type="GO" id="GO:0003677">
    <property type="term" value="F:DNA binding"/>
    <property type="evidence" value="ECO:0007669"/>
    <property type="project" value="UniProtKB-KW"/>
</dbReference>
<dbReference type="InterPro" id="IPR010998">
    <property type="entry name" value="Integrase_recombinase_N"/>
</dbReference>
<evidence type="ECO:0000256" key="1">
    <source>
        <dbReference type="ARBA" id="ARBA00008857"/>
    </source>
</evidence>
<evidence type="ECO:0000259" key="5">
    <source>
        <dbReference type="PROSITE" id="PS51898"/>
    </source>
</evidence>
<keyword evidence="4" id="KW-0233">DNA recombination</keyword>
<sequence>MASIKLSDAKIKTLKPQEKTYRILDADRLYIEVRPSGAKIWRFKFVLNGKESSMSLGEYPSITLAEARTLKEEMRAKLAKGINPVEERRQGKEAQKESNKNTFDAIATEYFNERLTGKSFRYKEKFGISMQTDILPVIGNKNIRDVTAADVLKILRNTVARVKKESNGRYSGESAAIQNRTFIGSVSRYAIATLRCENDPTYAVRDAIQRPPVNHARPLTKQERKMVRVNLEKYNGTQTVKNAGFILIYTMLRAVEIRRMEWSWIDFDEQTITFPREVMKKNRAHILPISKQVSAILKSQYEISGNHDIVFPSVYRSKKDNGMIAKETLNDMLRYIGLKGVTTHDFRATASTLLYEKGYEEDWIEKQLAHAESNKTKASYDHSKHLQQRREMIQDWANIVDSWKDLK</sequence>
<dbReference type="Gene3D" id="1.10.150.130">
    <property type="match status" value="1"/>
</dbReference>
<dbReference type="InterPro" id="IPR050808">
    <property type="entry name" value="Phage_Integrase"/>
</dbReference>
<dbReference type="InterPro" id="IPR053876">
    <property type="entry name" value="Phage_int_M"/>
</dbReference>
<gene>
    <name evidence="6" type="ORF">KW868_02780</name>
</gene>
<dbReference type="PANTHER" id="PTHR30629:SF2">
    <property type="entry name" value="PROPHAGE INTEGRASE INTS-RELATED"/>
    <property type="match status" value="1"/>
</dbReference>
<dbReference type="PANTHER" id="PTHR30629">
    <property type="entry name" value="PROPHAGE INTEGRASE"/>
    <property type="match status" value="1"/>
</dbReference>
<dbReference type="SUPFAM" id="SSF56349">
    <property type="entry name" value="DNA breaking-rejoining enzymes"/>
    <property type="match status" value="1"/>
</dbReference>
<evidence type="ECO:0000313" key="7">
    <source>
        <dbReference type="Proteomes" id="UP000887320"/>
    </source>
</evidence>
<evidence type="ECO:0000256" key="4">
    <source>
        <dbReference type="ARBA" id="ARBA00023172"/>
    </source>
</evidence>
<dbReference type="InterPro" id="IPR038488">
    <property type="entry name" value="Integrase_DNA-bd_sf"/>
</dbReference>
<comment type="caution">
    <text evidence="6">The sequence shown here is derived from an EMBL/GenBank/DDBJ whole genome shotgun (WGS) entry which is preliminary data.</text>
</comment>
<feature type="domain" description="Tyr recombinase" evidence="5">
    <location>
        <begin position="214"/>
        <end position="394"/>
    </location>
</feature>
<dbReference type="EMBL" id="JAHWXT010000001">
    <property type="protein sequence ID" value="MCF0263401.1"/>
    <property type="molecule type" value="Genomic_DNA"/>
</dbReference>
<dbReference type="PROSITE" id="PS51898">
    <property type="entry name" value="TYR_RECOMBINASE"/>
    <property type="match status" value="1"/>
</dbReference>
<dbReference type="AlphaFoldDB" id="A0A8X8GFA0"/>
<dbReference type="InterPro" id="IPR011010">
    <property type="entry name" value="DNA_brk_join_enz"/>
</dbReference>
<reference evidence="6" key="1">
    <citation type="submission" date="2021-07" db="EMBL/GenBank/DDBJ databases">
        <authorList>
            <person name="Fernandez M."/>
            <person name="Pereira P."/>
            <person name="Torres Tejerizo G.A."/>
            <person name="Gonzalez P."/>
            <person name="Agostini E."/>
        </authorList>
    </citation>
    <scope>NUCLEOTIDE SEQUENCE</scope>
    <source>
        <strain evidence="6">SFC 500-1A</strain>
    </source>
</reference>
<accession>A0A8X8GFA0</accession>
<dbReference type="CDD" id="cd00801">
    <property type="entry name" value="INT_P4_C"/>
    <property type="match status" value="1"/>
</dbReference>
<dbReference type="InterPro" id="IPR002104">
    <property type="entry name" value="Integrase_catalytic"/>
</dbReference>
<keyword evidence="3" id="KW-0238">DNA-binding</keyword>
<proteinExistence type="inferred from homology"/>
<dbReference type="Proteomes" id="UP000887320">
    <property type="component" value="Unassembled WGS sequence"/>
</dbReference>
<protein>
    <submittedName>
        <fullName evidence="6">Tyrosine-type recombinase/integrase</fullName>
    </submittedName>
</protein>
<dbReference type="Gene3D" id="3.30.160.390">
    <property type="entry name" value="Integrase, DNA-binding domain"/>
    <property type="match status" value="1"/>
</dbReference>
<dbReference type="GO" id="GO:0006310">
    <property type="term" value="P:DNA recombination"/>
    <property type="evidence" value="ECO:0007669"/>
    <property type="project" value="UniProtKB-KW"/>
</dbReference>
<name>A0A8X8GFA0_ACIGI</name>
<dbReference type="Pfam" id="PF00589">
    <property type="entry name" value="Phage_integrase"/>
    <property type="match status" value="1"/>
</dbReference>
<dbReference type="GO" id="GO:0015074">
    <property type="term" value="P:DNA integration"/>
    <property type="evidence" value="ECO:0007669"/>
    <property type="project" value="UniProtKB-KW"/>
</dbReference>
<evidence type="ECO:0000313" key="6">
    <source>
        <dbReference type="EMBL" id="MCF0263401.1"/>
    </source>
</evidence>
<dbReference type="InterPro" id="IPR025166">
    <property type="entry name" value="Integrase_DNA_bind_dom"/>
</dbReference>
<dbReference type="RefSeq" id="WP_234622651.1">
    <property type="nucleotide sequence ID" value="NZ_JAHWXT010000001.1"/>
</dbReference>
<organism evidence="6 7">
    <name type="scientific">Acinetobacter guillouiae</name>
    <name type="common">Acinetobacter genomosp. 11</name>
    <dbReference type="NCBI Taxonomy" id="106649"/>
    <lineage>
        <taxon>Bacteria</taxon>
        <taxon>Pseudomonadati</taxon>
        <taxon>Pseudomonadota</taxon>
        <taxon>Gammaproteobacteria</taxon>
        <taxon>Moraxellales</taxon>
        <taxon>Moraxellaceae</taxon>
        <taxon>Acinetobacter</taxon>
    </lineage>
</organism>
<keyword evidence="2" id="KW-0229">DNA integration</keyword>
<dbReference type="InterPro" id="IPR013762">
    <property type="entry name" value="Integrase-like_cat_sf"/>
</dbReference>